<feature type="domain" description="Lipocalin/cytosolic fatty-acid binding" evidence="3">
    <location>
        <begin position="6"/>
        <end position="131"/>
    </location>
</feature>
<accession>A0A8J1YCP3</accession>
<dbReference type="Pfam" id="PF00061">
    <property type="entry name" value="Lipocalin"/>
    <property type="match status" value="1"/>
</dbReference>
<evidence type="ECO:0000313" key="4">
    <source>
        <dbReference type="EMBL" id="CAH1781783.1"/>
    </source>
</evidence>
<comment type="caution">
    <text evidence="4">The sequence shown here is derived from an EMBL/GenBank/DDBJ whole genome shotgun (WGS) entry which is preliminary data.</text>
</comment>
<dbReference type="Gene3D" id="2.40.128.20">
    <property type="match status" value="1"/>
</dbReference>
<evidence type="ECO:0000256" key="1">
    <source>
        <dbReference type="ARBA" id="ARBA00008390"/>
    </source>
</evidence>
<gene>
    <name evidence="4" type="ORF">OFUS_LOCUS8308</name>
</gene>
<keyword evidence="5" id="KW-1185">Reference proteome</keyword>
<dbReference type="PANTHER" id="PTHR11955">
    <property type="entry name" value="FATTY ACID BINDING PROTEIN"/>
    <property type="match status" value="1"/>
</dbReference>
<evidence type="ECO:0000256" key="2">
    <source>
        <dbReference type="ARBA" id="ARBA00023121"/>
    </source>
</evidence>
<name>A0A8J1YCP3_OWEFU</name>
<sequence length="136" mass="15170">MADGLQGNWSQKSVENLENYMKAVGVGFALRKIGNVTSTHEELVKDGDSWTINVTSTFKNSSRVAKLEEEFDEVTADGRKCKSTFSNKDGKLVKHQKGPGESIITRELVDDNTMILTMVPVGKEEHTSTRTYTRDK</sequence>
<protein>
    <recommendedName>
        <fullName evidence="3">Lipocalin/cytosolic fatty-acid binding domain-containing protein</fullName>
    </recommendedName>
</protein>
<dbReference type="PRINTS" id="PR00178">
    <property type="entry name" value="FATTYACIDBP"/>
</dbReference>
<dbReference type="InterPro" id="IPR012674">
    <property type="entry name" value="Calycin"/>
</dbReference>
<keyword evidence="2" id="KW-0446">Lipid-binding</keyword>
<evidence type="ECO:0000313" key="5">
    <source>
        <dbReference type="Proteomes" id="UP000749559"/>
    </source>
</evidence>
<dbReference type="OrthoDB" id="412780at2759"/>
<proteinExistence type="inferred from homology"/>
<reference evidence="4" key="1">
    <citation type="submission" date="2022-03" db="EMBL/GenBank/DDBJ databases">
        <authorList>
            <person name="Martin C."/>
        </authorList>
    </citation>
    <scope>NUCLEOTIDE SEQUENCE</scope>
</reference>
<dbReference type="SUPFAM" id="SSF50814">
    <property type="entry name" value="Lipocalins"/>
    <property type="match status" value="1"/>
</dbReference>
<dbReference type="AlphaFoldDB" id="A0A8J1YCP3"/>
<evidence type="ECO:0000259" key="3">
    <source>
        <dbReference type="Pfam" id="PF00061"/>
    </source>
</evidence>
<organism evidence="4 5">
    <name type="scientific">Owenia fusiformis</name>
    <name type="common">Polychaete worm</name>
    <dbReference type="NCBI Taxonomy" id="6347"/>
    <lineage>
        <taxon>Eukaryota</taxon>
        <taxon>Metazoa</taxon>
        <taxon>Spiralia</taxon>
        <taxon>Lophotrochozoa</taxon>
        <taxon>Annelida</taxon>
        <taxon>Polychaeta</taxon>
        <taxon>Sedentaria</taxon>
        <taxon>Canalipalpata</taxon>
        <taxon>Sabellida</taxon>
        <taxon>Oweniida</taxon>
        <taxon>Oweniidae</taxon>
        <taxon>Owenia</taxon>
    </lineage>
</organism>
<dbReference type="InterPro" id="IPR000463">
    <property type="entry name" value="Fatty_acid-bd"/>
</dbReference>
<dbReference type="GO" id="GO:0008289">
    <property type="term" value="F:lipid binding"/>
    <property type="evidence" value="ECO:0007669"/>
    <property type="project" value="UniProtKB-KW"/>
</dbReference>
<dbReference type="EMBL" id="CAIIXF020000004">
    <property type="protein sequence ID" value="CAH1781783.1"/>
    <property type="molecule type" value="Genomic_DNA"/>
</dbReference>
<comment type="similarity">
    <text evidence="1">Belongs to the calycin superfamily. Fatty-acid binding protein (FABP) family.</text>
</comment>
<dbReference type="InterPro" id="IPR031259">
    <property type="entry name" value="ILBP"/>
</dbReference>
<dbReference type="Proteomes" id="UP000749559">
    <property type="component" value="Unassembled WGS sequence"/>
</dbReference>
<dbReference type="InterPro" id="IPR000566">
    <property type="entry name" value="Lipocln_cytosolic_FA-bd_dom"/>
</dbReference>